<dbReference type="PANTHER" id="PTHR34582">
    <property type="entry name" value="UPF0702 TRANSMEMBRANE PROTEIN YCAP"/>
    <property type="match status" value="1"/>
</dbReference>
<dbReference type="Proteomes" id="UP000324376">
    <property type="component" value="Unassembled WGS sequence"/>
</dbReference>
<evidence type="ECO:0000256" key="6">
    <source>
        <dbReference type="ARBA" id="ARBA00023136"/>
    </source>
</evidence>
<feature type="transmembrane region" description="Helical" evidence="7">
    <location>
        <begin position="12"/>
        <end position="31"/>
    </location>
</feature>
<name>A0A5S5BUI4_9FLAO</name>
<dbReference type="Gene3D" id="3.30.240.20">
    <property type="entry name" value="bsu07140 like domains"/>
    <property type="match status" value="1"/>
</dbReference>
<keyword evidence="6 7" id="KW-0472">Membrane</keyword>
<comment type="subcellular location">
    <subcellularLocation>
        <location evidence="1">Cell membrane</location>
        <topology evidence="1">Multi-pass membrane protein</topology>
    </subcellularLocation>
</comment>
<evidence type="ECO:0000256" key="5">
    <source>
        <dbReference type="ARBA" id="ARBA00022989"/>
    </source>
</evidence>
<dbReference type="OrthoDB" id="9793799at2"/>
<dbReference type="EMBL" id="VNHU01000015">
    <property type="protein sequence ID" value="TYP69976.1"/>
    <property type="molecule type" value="Genomic_DNA"/>
</dbReference>
<protein>
    <submittedName>
        <fullName evidence="9">Uncharacterized protein DUF421</fullName>
    </submittedName>
</protein>
<dbReference type="PANTHER" id="PTHR34582:SF6">
    <property type="entry name" value="UPF0702 TRANSMEMBRANE PROTEIN YCAP"/>
    <property type="match status" value="1"/>
</dbReference>
<dbReference type="GO" id="GO:0005886">
    <property type="term" value="C:plasma membrane"/>
    <property type="evidence" value="ECO:0007669"/>
    <property type="project" value="UniProtKB-SubCell"/>
</dbReference>
<keyword evidence="5 7" id="KW-1133">Transmembrane helix</keyword>
<evidence type="ECO:0000256" key="3">
    <source>
        <dbReference type="ARBA" id="ARBA00022475"/>
    </source>
</evidence>
<dbReference type="AlphaFoldDB" id="A0A5S5BUI4"/>
<keyword evidence="10" id="KW-1185">Reference proteome</keyword>
<reference evidence="9 10" key="1">
    <citation type="submission" date="2019-07" db="EMBL/GenBank/DDBJ databases">
        <title>Genomic Encyclopedia of Archaeal and Bacterial Type Strains, Phase II (KMG-II): from individual species to whole genera.</title>
        <authorList>
            <person name="Goeker M."/>
        </authorList>
    </citation>
    <scope>NUCLEOTIDE SEQUENCE [LARGE SCALE GENOMIC DNA]</scope>
    <source>
        <strain evidence="9 10">DSM 17527</strain>
    </source>
</reference>
<gene>
    <name evidence="9" type="ORF">BD809_11541</name>
</gene>
<comment type="similarity">
    <text evidence="2">Belongs to the UPF0702 family.</text>
</comment>
<evidence type="ECO:0000256" key="7">
    <source>
        <dbReference type="SAM" id="Phobius"/>
    </source>
</evidence>
<evidence type="ECO:0000256" key="1">
    <source>
        <dbReference type="ARBA" id="ARBA00004651"/>
    </source>
</evidence>
<evidence type="ECO:0000256" key="2">
    <source>
        <dbReference type="ARBA" id="ARBA00006448"/>
    </source>
</evidence>
<keyword evidence="3" id="KW-1003">Cell membrane</keyword>
<dbReference type="Pfam" id="PF04239">
    <property type="entry name" value="DUF421"/>
    <property type="match status" value="1"/>
</dbReference>
<comment type="caution">
    <text evidence="9">The sequence shown here is derived from an EMBL/GenBank/DDBJ whole genome shotgun (WGS) entry which is preliminary data.</text>
</comment>
<feature type="domain" description="YetF C-terminal" evidence="8">
    <location>
        <begin position="89"/>
        <end position="163"/>
    </location>
</feature>
<feature type="transmembrane region" description="Helical" evidence="7">
    <location>
        <begin position="43"/>
        <end position="60"/>
    </location>
</feature>
<sequence>MEWILNSDLNVLTLLGSVLGIYLAIIGITRIAGLRTFAKMTSFDFASTIAIGSIIASVIMNTNQSLVKGLIALAAMVSFQVVFSILIRKSKTAQKIATNTPLFLAKDGEILYDNLAKSNVSKSVLIAKLREANVIQMSEVKAVVLESTGDVSVLHTTSDDSVDSILLEGVRDA</sequence>
<dbReference type="RefSeq" id="WP_148783847.1">
    <property type="nucleotide sequence ID" value="NZ_VNHU01000015.1"/>
</dbReference>
<evidence type="ECO:0000313" key="10">
    <source>
        <dbReference type="Proteomes" id="UP000324376"/>
    </source>
</evidence>
<organism evidence="9 10">
    <name type="scientific">Aquimarina intermedia</name>
    <dbReference type="NCBI Taxonomy" id="350814"/>
    <lineage>
        <taxon>Bacteria</taxon>
        <taxon>Pseudomonadati</taxon>
        <taxon>Bacteroidota</taxon>
        <taxon>Flavobacteriia</taxon>
        <taxon>Flavobacteriales</taxon>
        <taxon>Flavobacteriaceae</taxon>
        <taxon>Aquimarina</taxon>
    </lineage>
</organism>
<dbReference type="InterPro" id="IPR007353">
    <property type="entry name" value="DUF421"/>
</dbReference>
<evidence type="ECO:0000313" key="9">
    <source>
        <dbReference type="EMBL" id="TYP69976.1"/>
    </source>
</evidence>
<evidence type="ECO:0000256" key="4">
    <source>
        <dbReference type="ARBA" id="ARBA00022692"/>
    </source>
</evidence>
<feature type="transmembrane region" description="Helical" evidence="7">
    <location>
        <begin position="66"/>
        <end position="87"/>
    </location>
</feature>
<keyword evidence="4 7" id="KW-0812">Transmembrane</keyword>
<dbReference type="InterPro" id="IPR023090">
    <property type="entry name" value="UPF0702_alpha/beta_dom_sf"/>
</dbReference>
<evidence type="ECO:0000259" key="8">
    <source>
        <dbReference type="Pfam" id="PF04239"/>
    </source>
</evidence>
<proteinExistence type="inferred from homology"/>
<accession>A0A5S5BUI4</accession>